<proteinExistence type="predicted"/>
<keyword evidence="3" id="KW-0456">Lyase</keyword>
<dbReference type="RefSeq" id="WP_201857915.1">
    <property type="nucleotide sequence ID" value="NZ_JAERRG010000044.1"/>
</dbReference>
<dbReference type="PANTHER" id="PTHR48078:SF6">
    <property type="entry name" value="L-THREONINE DEHYDRATASE CATABOLIC TDCB"/>
    <property type="match status" value="1"/>
</dbReference>
<name>A0ABS1Q638_9ACTN</name>
<dbReference type="InterPro" id="IPR001926">
    <property type="entry name" value="TrpB-like_PALP"/>
</dbReference>
<comment type="caution">
    <text evidence="5">The sequence shown here is derived from an EMBL/GenBank/DDBJ whole genome shotgun (WGS) entry which is preliminary data.</text>
</comment>
<dbReference type="SUPFAM" id="SSF53686">
    <property type="entry name" value="Tryptophan synthase beta subunit-like PLP-dependent enzymes"/>
    <property type="match status" value="1"/>
</dbReference>
<gene>
    <name evidence="5" type="ORF">JK364_48790</name>
</gene>
<evidence type="ECO:0000313" key="6">
    <source>
        <dbReference type="Proteomes" id="UP000621510"/>
    </source>
</evidence>
<evidence type="ECO:0000313" key="5">
    <source>
        <dbReference type="EMBL" id="MBL1120141.1"/>
    </source>
</evidence>
<comment type="cofactor">
    <cofactor evidence="1">
        <name>pyridoxal 5'-phosphate</name>
        <dbReference type="ChEBI" id="CHEBI:597326"/>
    </cofactor>
</comment>
<evidence type="ECO:0000259" key="4">
    <source>
        <dbReference type="Pfam" id="PF00291"/>
    </source>
</evidence>
<reference evidence="5 6" key="1">
    <citation type="submission" date="2021-01" db="EMBL/GenBank/DDBJ databases">
        <title>WGS of actinomycetes isolated from Thailand.</title>
        <authorList>
            <person name="Thawai C."/>
        </authorList>
    </citation>
    <scope>NUCLEOTIDE SEQUENCE [LARGE SCALE GENOMIC DNA]</scope>
    <source>
        <strain evidence="5 6">CA3R110</strain>
    </source>
</reference>
<evidence type="ECO:0000256" key="1">
    <source>
        <dbReference type="ARBA" id="ARBA00001933"/>
    </source>
</evidence>
<dbReference type="PANTHER" id="PTHR48078">
    <property type="entry name" value="THREONINE DEHYDRATASE, MITOCHONDRIAL-RELATED"/>
    <property type="match status" value="1"/>
</dbReference>
<organism evidence="5 6">
    <name type="scientific">Streptomyces endocoffeicus</name>
    <dbReference type="NCBI Taxonomy" id="2898945"/>
    <lineage>
        <taxon>Bacteria</taxon>
        <taxon>Bacillati</taxon>
        <taxon>Actinomycetota</taxon>
        <taxon>Actinomycetes</taxon>
        <taxon>Kitasatosporales</taxon>
        <taxon>Streptomycetaceae</taxon>
        <taxon>Streptomyces</taxon>
    </lineage>
</organism>
<evidence type="ECO:0000256" key="2">
    <source>
        <dbReference type="ARBA" id="ARBA00022898"/>
    </source>
</evidence>
<protein>
    <submittedName>
        <fullName evidence="5">Pyridoxal-phosphate dependent enzyme</fullName>
    </submittedName>
</protein>
<dbReference type="Proteomes" id="UP000621510">
    <property type="component" value="Unassembled WGS sequence"/>
</dbReference>
<accession>A0ABS1Q638</accession>
<feature type="domain" description="Tryptophan synthase beta chain-like PALP" evidence="4">
    <location>
        <begin position="45"/>
        <end position="347"/>
    </location>
</feature>
<keyword evidence="6" id="KW-1185">Reference proteome</keyword>
<evidence type="ECO:0000256" key="3">
    <source>
        <dbReference type="ARBA" id="ARBA00023239"/>
    </source>
</evidence>
<dbReference type="Pfam" id="PF00291">
    <property type="entry name" value="PALP"/>
    <property type="match status" value="1"/>
</dbReference>
<sequence>MPVNYVAAAPEPDRDVFEAASAADPALGIWRWGPLLPVRPVTPTSLGEGNTPVVRLGGRGRSPHDHQIVLKNESTNPTWSHKDRLCALAVAAAELLGHDAVAAASSGNHGASLAAYAARAGMRCLIATISSVPAAMRTFMEVYGAEVHAFDDFGARYGLIENGGTAGDWYVCSNASSPPVGSPAYGVDGYKTIAYELWEQLPDRHIGAIVIPTGYGDCLSGLARGFADLHAVGLVSRVPKLIAAEVFGKIGHSLRSKSLELGPWPTRPTAAFSIGGGYTTYQTIEALRSTSGDAVSVEEADVLAAQLDLAREYGIYAEASSAIALTAARRVIETGLVEKTDVVVALTTSTGLKDVDTTRASLSATSPAA</sequence>
<dbReference type="Gene3D" id="3.40.50.1100">
    <property type="match status" value="2"/>
</dbReference>
<dbReference type="InterPro" id="IPR036052">
    <property type="entry name" value="TrpB-like_PALP_sf"/>
</dbReference>
<dbReference type="EMBL" id="JAERRG010000044">
    <property type="protein sequence ID" value="MBL1120141.1"/>
    <property type="molecule type" value="Genomic_DNA"/>
</dbReference>
<keyword evidence="2" id="KW-0663">Pyridoxal phosphate</keyword>
<dbReference type="InterPro" id="IPR050147">
    <property type="entry name" value="Ser/Thr_Dehydratase"/>
</dbReference>